<dbReference type="InterPro" id="IPR013785">
    <property type="entry name" value="Aldolase_TIM"/>
</dbReference>
<keyword evidence="11" id="KW-1185">Reference proteome</keyword>
<keyword evidence="4 8" id="KW-0822">Tryptophan biosynthesis</keyword>
<comment type="function">
    <text evidence="8">The alpha subunit is responsible for the aldol cleavage of indoleglycerol phosphate to indole and glyceraldehyde 3-phosphate.</text>
</comment>
<dbReference type="CDD" id="cd04724">
    <property type="entry name" value="Tryptophan_synthase_alpha"/>
    <property type="match status" value="1"/>
</dbReference>
<dbReference type="GO" id="GO:0004834">
    <property type="term" value="F:tryptophan synthase activity"/>
    <property type="evidence" value="ECO:0007669"/>
    <property type="project" value="UniProtKB-EC"/>
</dbReference>
<keyword evidence="6 8" id="KW-0456">Lyase</keyword>
<evidence type="ECO:0000313" key="11">
    <source>
        <dbReference type="Proteomes" id="UP001379533"/>
    </source>
</evidence>
<comment type="similarity">
    <text evidence="8 9">Belongs to the TrpA family.</text>
</comment>
<keyword evidence="3 8" id="KW-0028">Amino-acid biosynthesis</keyword>
<evidence type="ECO:0000256" key="1">
    <source>
        <dbReference type="ARBA" id="ARBA00004733"/>
    </source>
</evidence>
<dbReference type="Pfam" id="PF00290">
    <property type="entry name" value="Trp_syntA"/>
    <property type="match status" value="1"/>
</dbReference>
<keyword evidence="5 8" id="KW-0057">Aromatic amino acid biosynthesis</keyword>
<evidence type="ECO:0000256" key="2">
    <source>
        <dbReference type="ARBA" id="ARBA00011270"/>
    </source>
</evidence>
<dbReference type="RefSeq" id="WP_394846794.1">
    <property type="nucleotide sequence ID" value="NZ_CP089982.1"/>
</dbReference>
<evidence type="ECO:0000256" key="6">
    <source>
        <dbReference type="ARBA" id="ARBA00023239"/>
    </source>
</evidence>
<dbReference type="Proteomes" id="UP001379533">
    <property type="component" value="Chromosome"/>
</dbReference>
<dbReference type="HAMAP" id="MF_00131">
    <property type="entry name" value="Trp_synth_alpha"/>
    <property type="match status" value="1"/>
</dbReference>
<name>A0ABZ2KBY6_9BACT</name>
<dbReference type="PROSITE" id="PS00167">
    <property type="entry name" value="TRP_SYNTHASE_ALPHA"/>
    <property type="match status" value="1"/>
</dbReference>
<dbReference type="InterPro" id="IPR011060">
    <property type="entry name" value="RibuloseP-bd_barrel"/>
</dbReference>
<evidence type="ECO:0000256" key="4">
    <source>
        <dbReference type="ARBA" id="ARBA00022822"/>
    </source>
</evidence>
<evidence type="ECO:0000256" key="8">
    <source>
        <dbReference type="HAMAP-Rule" id="MF_00131"/>
    </source>
</evidence>
<evidence type="ECO:0000256" key="5">
    <source>
        <dbReference type="ARBA" id="ARBA00023141"/>
    </source>
</evidence>
<accession>A0ABZ2KBY6</accession>
<gene>
    <name evidence="8 10" type="primary">trpA</name>
    <name evidence="10" type="ORF">LZC95_04935</name>
</gene>
<comment type="pathway">
    <text evidence="1 8">Amino-acid biosynthesis; L-tryptophan biosynthesis; L-tryptophan from chorismate: step 5/5.</text>
</comment>
<comment type="catalytic activity">
    <reaction evidence="7 8">
        <text>(1S,2R)-1-C-(indol-3-yl)glycerol 3-phosphate + L-serine = D-glyceraldehyde 3-phosphate + L-tryptophan + H2O</text>
        <dbReference type="Rhea" id="RHEA:10532"/>
        <dbReference type="ChEBI" id="CHEBI:15377"/>
        <dbReference type="ChEBI" id="CHEBI:33384"/>
        <dbReference type="ChEBI" id="CHEBI:57912"/>
        <dbReference type="ChEBI" id="CHEBI:58866"/>
        <dbReference type="ChEBI" id="CHEBI:59776"/>
        <dbReference type="EC" id="4.2.1.20"/>
    </reaction>
</comment>
<evidence type="ECO:0000256" key="3">
    <source>
        <dbReference type="ARBA" id="ARBA00022605"/>
    </source>
</evidence>
<dbReference type="EC" id="4.2.1.20" evidence="8"/>
<dbReference type="NCBIfam" id="TIGR00262">
    <property type="entry name" value="trpA"/>
    <property type="match status" value="1"/>
</dbReference>
<dbReference type="EMBL" id="CP089982">
    <property type="protein sequence ID" value="WXA96180.1"/>
    <property type="molecule type" value="Genomic_DNA"/>
</dbReference>
<evidence type="ECO:0000256" key="9">
    <source>
        <dbReference type="RuleBase" id="RU003662"/>
    </source>
</evidence>
<dbReference type="PANTHER" id="PTHR43406">
    <property type="entry name" value="TRYPTOPHAN SYNTHASE, ALPHA CHAIN"/>
    <property type="match status" value="1"/>
</dbReference>
<reference evidence="10 11" key="1">
    <citation type="submission" date="2021-12" db="EMBL/GenBank/DDBJ databases">
        <title>Discovery of the Pendulisporaceae a myxobacterial family with distinct sporulation behavior and unique specialized metabolism.</title>
        <authorList>
            <person name="Garcia R."/>
            <person name="Popoff A."/>
            <person name="Bader C.D."/>
            <person name="Loehr J."/>
            <person name="Walesch S."/>
            <person name="Walt C."/>
            <person name="Boldt J."/>
            <person name="Bunk B."/>
            <person name="Haeckl F.J.F.P.J."/>
            <person name="Gunesch A.P."/>
            <person name="Birkelbach J."/>
            <person name="Nuebel U."/>
            <person name="Pietschmann T."/>
            <person name="Bach T."/>
            <person name="Mueller R."/>
        </authorList>
    </citation>
    <scope>NUCLEOTIDE SEQUENCE [LARGE SCALE GENOMIC DNA]</scope>
    <source>
        <strain evidence="10 11">MSr12523</strain>
    </source>
</reference>
<feature type="active site" description="Proton acceptor" evidence="8">
    <location>
        <position position="47"/>
    </location>
</feature>
<evidence type="ECO:0000313" key="10">
    <source>
        <dbReference type="EMBL" id="WXA96180.1"/>
    </source>
</evidence>
<sequence length="253" mass="27479">MLEAELRRKQAEKGLLLMTHVVLGYPSFDETRRVVGAMVEAGTDMIELQIPFSEPLADGPVIAHANQKALAAGATVDRCFELATELAREFPIPFLFMTYFNIPFRRGVERFVEDTKAAGLRGVIVADLPPEEGDAFYGTMNRAGLAPVFFFSPRSTDARLAEIAPHARGFVYCVARTGVTGAVTEFAALDSYLARCRRATSLPIALGFGVKSKKDIDSLRGKIDIAVIGSQVIRVLDERGAAAVGPFIRSLQA</sequence>
<dbReference type="Gene3D" id="3.20.20.70">
    <property type="entry name" value="Aldolase class I"/>
    <property type="match status" value="1"/>
</dbReference>
<protein>
    <recommendedName>
        <fullName evidence="8">Tryptophan synthase alpha chain</fullName>
        <ecNumber evidence="8">4.2.1.20</ecNumber>
    </recommendedName>
</protein>
<organism evidence="10 11">
    <name type="scientific">Pendulispora brunnea</name>
    <dbReference type="NCBI Taxonomy" id="2905690"/>
    <lineage>
        <taxon>Bacteria</taxon>
        <taxon>Pseudomonadati</taxon>
        <taxon>Myxococcota</taxon>
        <taxon>Myxococcia</taxon>
        <taxon>Myxococcales</taxon>
        <taxon>Sorangiineae</taxon>
        <taxon>Pendulisporaceae</taxon>
        <taxon>Pendulispora</taxon>
    </lineage>
</organism>
<dbReference type="InterPro" id="IPR018204">
    <property type="entry name" value="Trp_synthase_alpha_AS"/>
</dbReference>
<feature type="active site" description="Proton acceptor" evidence="8">
    <location>
        <position position="58"/>
    </location>
</feature>
<evidence type="ECO:0000256" key="7">
    <source>
        <dbReference type="ARBA" id="ARBA00049047"/>
    </source>
</evidence>
<dbReference type="InterPro" id="IPR002028">
    <property type="entry name" value="Trp_synthase_suA"/>
</dbReference>
<proteinExistence type="inferred from homology"/>
<comment type="subunit">
    <text evidence="2 8">Tetramer of two alpha and two beta chains.</text>
</comment>
<dbReference type="SUPFAM" id="SSF51366">
    <property type="entry name" value="Ribulose-phoshate binding barrel"/>
    <property type="match status" value="1"/>
</dbReference>
<dbReference type="PANTHER" id="PTHR43406:SF1">
    <property type="entry name" value="TRYPTOPHAN SYNTHASE ALPHA CHAIN, CHLOROPLASTIC"/>
    <property type="match status" value="1"/>
</dbReference>